<organism evidence="3 4">
    <name type="scientific">Geomesophilobacter sediminis</name>
    <dbReference type="NCBI Taxonomy" id="2798584"/>
    <lineage>
        <taxon>Bacteria</taxon>
        <taxon>Pseudomonadati</taxon>
        <taxon>Thermodesulfobacteriota</taxon>
        <taxon>Desulfuromonadia</taxon>
        <taxon>Geobacterales</taxon>
        <taxon>Geobacteraceae</taxon>
        <taxon>Geomesophilobacter</taxon>
    </lineage>
</organism>
<dbReference type="InterPro" id="IPR001453">
    <property type="entry name" value="MoaB/Mog_dom"/>
</dbReference>
<dbReference type="HAMAP" id="MF_00226_B">
    <property type="entry name" value="CinA_B"/>
    <property type="match status" value="1"/>
</dbReference>
<dbReference type="SUPFAM" id="SSF142433">
    <property type="entry name" value="CinA-like"/>
    <property type="match status" value="1"/>
</dbReference>
<feature type="domain" description="MoaB/Mog" evidence="2">
    <location>
        <begin position="9"/>
        <end position="176"/>
    </location>
</feature>
<comment type="similarity">
    <text evidence="1">Belongs to the CinA family.</text>
</comment>
<dbReference type="InterPro" id="IPR008136">
    <property type="entry name" value="CinA_C"/>
</dbReference>
<dbReference type="Gene3D" id="3.30.70.2860">
    <property type="match status" value="1"/>
</dbReference>
<dbReference type="Pfam" id="PF00994">
    <property type="entry name" value="MoCF_biosynth"/>
    <property type="match status" value="1"/>
</dbReference>
<comment type="caution">
    <text evidence="3">The sequence shown here is derived from an EMBL/GenBank/DDBJ whole genome shotgun (WGS) entry which is preliminary data.</text>
</comment>
<accession>A0A8J7LVJ9</accession>
<dbReference type="InterPro" id="IPR050101">
    <property type="entry name" value="CinA"/>
</dbReference>
<dbReference type="InterPro" id="IPR036425">
    <property type="entry name" value="MoaB/Mog-like_dom_sf"/>
</dbReference>
<dbReference type="EMBL" id="JAEMHM010000010">
    <property type="protein sequence ID" value="MBJ6725609.1"/>
    <property type="molecule type" value="Genomic_DNA"/>
</dbReference>
<dbReference type="InterPro" id="IPR036653">
    <property type="entry name" value="CinA-like_C"/>
</dbReference>
<dbReference type="RefSeq" id="WP_199384504.1">
    <property type="nucleotide sequence ID" value="NZ_JAEMHM010000010.1"/>
</dbReference>
<dbReference type="SMART" id="SM00852">
    <property type="entry name" value="MoCF_biosynth"/>
    <property type="match status" value="1"/>
</dbReference>
<gene>
    <name evidence="3" type="ORF">JFN93_12885</name>
</gene>
<evidence type="ECO:0000256" key="1">
    <source>
        <dbReference type="HAMAP-Rule" id="MF_00226"/>
    </source>
</evidence>
<dbReference type="CDD" id="cd00885">
    <property type="entry name" value="cinA"/>
    <property type="match status" value="1"/>
</dbReference>
<keyword evidence="4" id="KW-1185">Reference proteome</keyword>
<protein>
    <recommendedName>
        <fullName evidence="1">CinA-like protein</fullName>
    </recommendedName>
</protein>
<proteinExistence type="inferred from homology"/>
<dbReference type="NCBIfam" id="TIGR00199">
    <property type="entry name" value="PncC_domain"/>
    <property type="match status" value="1"/>
</dbReference>
<dbReference type="AlphaFoldDB" id="A0A8J7LVJ9"/>
<evidence type="ECO:0000259" key="2">
    <source>
        <dbReference type="SMART" id="SM00852"/>
    </source>
</evidence>
<dbReference type="InterPro" id="IPR008135">
    <property type="entry name" value="Competence-induced_CinA"/>
</dbReference>
<dbReference type="PANTHER" id="PTHR13939:SF0">
    <property type="entry name" value="NMN AMIDOHYDROLASE-LIKE PROTEIN YFAY"/>
    <property type="match status" value="1"/>
</dbReference>
<dbReference type="SUPFAM" id="SSF53218">
    <property type="entry name" value="Molybdenum cofactor biosynthesis proteins"/>
    <property type="match status" value="1"/>
</dbReference>
<dbReference type="NCBIfam" id="TIGR00200">
    <property type="entry name" value="cinA_nterm"/>
    <property type="match status" value="1"/>
</dbReference>
<dbReference type="Gene3D" id="3.90.950.20">
    <property type="entry name" value="CinA-like"/>
    <property type="match status" value="1"/>
</dbReference>
<reference evidence="3" key="1">
    <citation type="submission" date="2020-12" db="EMBL/GenBank/DDBJ databases">
        <title>Geomonas sp. Red875, isolated from river sediment.</title>
        <authorList>
            <person name="Xu Z."/>
            <person name="Zhang Z."/>
            <person name="Masuda Y."/>
            <person name="Itoh H."/>
            <person name="Senoo K."/>
        </authorList>
    </citation>
    <scope>NUCLEOTIDE SEQUENCE</scope>
    <source>
        <strain evidence="3">Red875</strain>
    </source>
</reference>
<dbReference type="Proteomes" id="UP000636888">
    <property type="component" value="Unassembled WGS sequence"/>
</dbReference>
<name>A0A8J7LVJ9_9BACT</name>
<dbReference type="PIRSF" id="PIRSF006728">
    <property type="entry name" value="CinA"/>
    <property type="match status" value="1"/>
</dbReference>
<evidence type="ECO:0000313" key="4">
    <source>
        <dbReference type="Proteomes" id="UP000636888"/>
    </source>
</evidence>
<sequence length="415" mass="43889">MTATLPNLAVLSIGNELLCGEIVDTNAAHIEARLFARGFRVRETKSVPDERAAIAEALLFLARRNAAVIVTGGLGPTEDDLTAAAAADAAGTTLASRPEALAHLQAFARRMNRQLHAENERQTFLPQTARLLDNPLGTALGFAVAIEAATAYFMPGVPYEMERILEDSVIPALIEAFGDPGALPRRVLKLFGLPEAEAGALIKGIQLPPGVELAYCFKFPEVHIILRGVPESSAAVDAAQALVRERVGEYLIAEDEDTIDEVLARLFLETGATLSLAESCTGGLIAARITARAGSSAYFLEGAVTYSNAAKSRLLRVPAELIEAKGAVSAEVARAMAQGARLNSGSTLALSVTGIAGPDGGTPEKPVGTVYIALADAADCEARGYLFPGDRERVRVFTTYTALNLLRRRLLTLKG</sequence>
<dbReference type="Pfam" id="PF02464">
    <property type="entry name" value="CinA"/>
    <property type="match status" value="1"/>
</dbReference>
<dbReference type="Gene3D" id="3.40.980.10">
    <property type="entry name" value="MoaB/Mog-like domain"/>
    <property type="match status" value="1"/>
</dbReference>
<dbReference type="PANTHER" id="PTHR13939">
    <property type="entry name" value="NICOTINAMIDE-NUCLEOTIDE AMIDOHYDROLASE PNCC"/>
    <property type="match status" value="1"/>
</dbReference>
<evidence type="ECO:0000313" key="3">
    <source>
        <dbReference type="EMBL" id="MBJ6725609.1"/>
    </source>
</evidence>